<dbReference type="InterPro" id="IPR015915">
    <property type="entry name" value="Kelch-typ_b-propeller"/>
</dbReference>
<evidence type="ECO:0000313" key="1">
    <source>
        <dbReference type="EMBL" id="EQD48689.1"/>
    </source>
</evidence>
<organism evidence="1">
    <name type="scientific">mine drainage metagenome</name>
    <dbReference type="NCBI Taxonomy" id="410659"/>
    <lineage>
        <taxon>unclassified sequences</taxon>
        <taxon>metagenomes</taxon>
        <taxon>ecological metagenomes</taxon>
    </lineage>
</organism>
<dbReference type="AlphaFoldDB" id="T1B6S5"/>
<feature type="non-terminal residue" evidence="1">
    <location>
        <position position="1"/>
    </location>
</feature>
<sequence>NLVYDTYDGYILLFGGRTNGPYLPYTWEYNAGYWYNISSSTTPPIYNCGSIICQEGMDYDAKDKVVVYETNTYGGTEQTWLFKSGTWTQDTGAVPTARCFESLAYDVADSYVLFFGGYTGNFDDGWIFPGALSASVSPSQPGVDVGQTLTLTANVLGGAPAYTYLWSNLPGGCTPANQNAITCNP</sequence>
<proteinExistence type="predicted"/>
<comment type="caution">
    <text evidence="1">The sequence shown here is derived from an EMBL/GenBank/DDBJ whole genome shotgun (WGS) entry which is preliminary data.</text>
</comment>
<gene>
    <name evidence="1" type="ORF">B1B_11957</name>
</gene>
<dbReference type="SUPFAM" id="SSF117281">
    <property type="entry name" value="Kelch motif"/>
    <property type="match status" value="1"/>
</dbReference>
<reference evidence="1" key="2">
    <citation type="journal article" date="2014" name="ISME J.">
        <title>Microbial stratification in low pH oxic and suboxic macroscopic growths along an acid mine drainage.</title>
        <authorList>
            <person name="Mendez-Garcia C."/>
            <person name="Mesa V."/>
            <person name="Sprenger R.R."/>
            <person name="Richter M."/>
            <person name="Diez M.S."/>
            <person name="Solano J."/>
            <person name="Bargiela R."/>
            <person name="Golyshina O.V."/>
            <person name="Manteca A."/>
            <person name="Ramos J.L."/>
            <person name="Gallego J.R."/>
            <person name="Llorente I."/>
            <person name="Martins Dos Santos V.A."/>
            <person name="Jensen O.N."/>
            <person name="Pelaez A.I."/>
            <person name="Sanchez J."/>
            <person name="Ferrer M."/>
        </authorList>
    </citation>
    <scope>NUCLEOTIDE SEQUENCE</scope>
</reference>
<protein>
    <submittedName>
        <fullName evidence="1">Uncharacterized protein</fullName>
    </submittedName>
</protein>
<dbReference type="Gene3D" id="2.120.10.80">
    <property type="entry name" value="Kelch-type beta propeller"/>
    <property type="match status" value="1"/>
</dbReference>
<feature type="non-terminal residue" evidence="1">
    <location>
        <position position="185"/>
    </location>
</feature>
<accession>T1B6S5</accession>
<reference evidence="1" key="1">
    <citation type="submission" date="2013-08" db="EMBL/GenBank/DDBJ databases">
        <authorList>
            <person name="Mendez C."/>
            <person name="Richter M."/>
            <person name="Ferrer M."/>
            <person name="Sanchez J."/>
        </authorList>
    </citation>
    <scope>NUCLEOTIDE SEQUENCE</scope>
</reference>
<dbReference type="EMBL" id="AUZY01007799">
    <property type="protein sequence ID" value="EQD48689.1"/>
    <property type="molecule type" value="Genomic_DNA"/>
</dbReference>
<name>T1B6S5_9ZZZZ</name>